<accession>A0A0T7CK16</accession>
<dbReference type="Proteomes" id="UP000005250">
    <property type="component" value="Chromosome"/>
</dbReference>
<protein>
    <submittedName>
        <fullName evidence="10">Membrane protein</fullName>
    </submittedName>
</protein>
<evidence type="ECO:0000256" key="9">
    <source>
        <dbReference type="SAM" id="Phobius"/>
    </source>
</evidence>
<organism evidence="10 11">
    <name type="scientific">Bordetella pertussis (strain ATCC 9797 / DSM 5571 / CCUG 30873 / LMG 14455 / NCTC 10739 / 18323)</name>
    <dbReference type="NCBI Taxonomy" id="568706"/>
    <lineage>
        <taxon>Bacteria</taxon>
        <taxon>Pseudomonadati</taxon>
        <taxon>Pseudomonadota</taxon>
        <taxon>Betaproteobacteria</taxon>
        <taxon>Burkholderiales</taxon>
        <taxon>Alcaligenaceae</taxon>
        <taxon>Bordetella</taxon>
    </lineage>
</organism>
<comment type="similarity">
    <text evidence="8">Belongs to the anion channel-forming bestrophin (TC 1.A.46) family.</text>
</comment>
<keyword evidence="6" id="KW-0406">Ion transport</keyword>
<keyword evidence="11" id="KW-1185">Reference proteome</keyword>
<dbReference type="Pfam" id="PF25539">
    <property type="entry name" value="Bestrophin_2"/>
    <property type="match status" value="1"/>
</dbReference>
<evidence type="ECO:0000313" key="10">
    <source>
        <dbReference type="EMBL" id="CCJ61866.1"/>
    </source>
</evidence>
<dbReference type="EMBL" id="HE965805">
    <property type="protein sequence ID" value="CCJ61866.1"/>
    <property type="molecule type" value="Genomic_DNA"/>
</dbReference>
<feature type="transmembrane region" description="Helical" evidence="9">
    <location>
        <begin position="21"/>
        <end position="54"/>
    </location>
</feature>
<evidence type="ECO:0000256" key="4">
    <source>
        <dbReference type="ARBA" id="ARBA00022692"/>
    </source>
</evidence>
<feature type="transmembrane region" description="Helical" evidence="9">
    <location>
        <begin position="66"/>
        <end position="86"/>
    </location>
</feature>
<evidence type="ECO:0000256" key="1">
    <source>
        <dbReference type="ARBA" id="ARBA00004651"/>
    </source>
</evidence>
<dbReference type="GO" id="GO:0005254">
    <property type="term" value="F:chloride channel activity"/>
    <property type="evidence" value="ECO:0007669"/>
    <property type="project" value="InterPro"/>
</dbReference>
<dbReference type="PANTHER" id="PTHR33281">
    <property type="entry name" value="UPF0187 PROTEIN YNEE"/>
    <property type="match status" value="1"/>
</dbReference>
<name>A0A0T7CK16_BORP1</name>
<comment type="subcellular location">
    <subcellularLocation>
        <location evidence="1">Cell membrane</location>
        <topology evidence="1">Multi-pass membrane protein</topology>
    </subcellularLocation>
</comment>
<keyword evidence="4 9" id="KW-0812">Transmembrane</keyword>
<keyword evidence="7 9" id="KW-0472">Membrane</keyword>
<evidence type="ECO:0000256" key="7">
    <source>
        <dbReference type="ARBA" id="ARBA00023136"/>
    </source>
</evidence>
<sequence>MWLPKFRCSQIVMIVRPRPTAWGLLFILRGSVIPHIAAKVAVIVALSCVVAWLHARQWFAPGHLNAVPFSLFGLALSVFLGFRNNVCYDRWWEARKQWAELSAQCRSLARETAAVLSGAADAPRQARIVRRLIGFNHALVARLRGGDPLTAARPWLPDAESMALAGHRNVPDAILRAVTGDLHEGGPQRRYGEVVYQGLQQRVLACAQVQAACERIKTTPTPFAYSLLLHRTAWLFCLLLPFGLVGTLGPLTPLAVAFVAYTFFGLDALGDELEEPFGLAENDLPLAALARDLEIDLLEGLGAHPLPAPLLPRGYVLT</sequence>
<keyword evidence="2" id="KW-0813">Transport</keyword>
<dbReference type="AlphaFoldDB" id="A0A0T7CK16"/>
<dbReference type="KEGG" id="bper:BN118_0441"/>
<dbReference type="GO" id="GO:0005886">
    <property type="term" value="C:plasma membrane"/>
    <property type="evidence" value="ECO:0007669"/>
    <property type="project" value="UniProtKB-SubCell"/>
</dbReference>
<proteinExistence type="inferred from homology"/>
<gene>
    <name evidence="10" type="ordered locus">BN118_0441</name>
</gene>
<evidence type="ECO:0000256" key="5">
    <source>
        <dbReference type="ARBA" id="ARBA00022989"/>
    </source>
</evidence>
<evidence type="ECO:0000256" key="3">
    <source>
        <dbReference type="ARBA" id="ARBA00022475"/>
    </source>
</evidence>
<dbReference type="eggNOG" id="COG3781">
    <property type="taxonomic scope" value="Bacteria"/>
</dbReference>
<reference evidence="10 11" key="1">
    <citation type="journal article" date="2012" name="BMC Genomics">
        <title>Comparative genomics of the classical Bordetella subspecies: the evolution and exchange of virulence-associated diversity amongst closely related pathogens.</title>
        <authorList>
            <person name="Park J."/>
            <person name="Zhang Y."/>
            <person name="Buboltz A.M."/>
            <person name="Zhang X."/>
            <person name="Schuster S.C."/>
            <person name="Ahuja U."/>
            <person name="Liu M."/>
            <person name="Miller J.F."/>
            <person name="Sebaihia M."/>
            <person name="Bentley S.D."/>
            <person name="Parkhill J."/>
            <person name="Harvill E.T."/>
        </authorList>
    </citation>
    <scope>NUCLEOTIDE SEQUENCE [LARGE SCALE GENOMIC DNA]</scope>
    <source>
        <strain evidence="11">ATCC 9797 / DSM 5571 / CCUG 30873 / LMG 14455 / NCTC 10739 / 18323</strain>
    </source>
</reference>
<dbReference type="InterPro" id="IPR044669">
    <property type="entry name" value="YneE/VCCN1/2-like"/>
</dbReference>
<dbReference type="HOGENOM" id="CLU_029790_4_2_4"/>
<feature type="transmembrane region" description="Helical" evidence="9">
    <location>
        <begin position="233"/>
        <end position="264"/>
    </location>
</feature>
<evidence type="ECO:0000256" key="6">
    <source>
        <dbReference type="ARBA" id="ARBA00023065"/>
    </source>
</evidence>
<evidence type="ECO:0000313" key="11">
    <source>
        <dbReference type="Proteomes" id="UP000005250"/>
    </source>
</evidence>
<evidence type="ECO:0000256" key="2">
    <source>
        <dbReference type="ARBA" id="ARBA00022448"/>
    </source>
</evidence>
<evidence type="ECO:0000256" key="8">
    <source>
        <dbReference type="ARBA" id="ARBA00034708"/>
    </source>
</evidence>
<keyword evidence="3" id="KW-1003">Cell membrane</keyword>
<dbReference type="PANTHER" id="PTHR33281:SF19">
    <property type="entry name" value="VOLTAGE-DEPENDENT ANION CHANNEL-FORMING PROTEIN YNEE"/>
    <property type="match status" value="1"/>
</dbReference>
<keyword evidence="5 9" id="KW-1133">Transmembrane helix</keyword>